<evidence type="ECO:0000256" key="7">
    <source>
        <dbReference type="SAM" id="Coils"/>
    </source>
</evidence>
<dbReference type="InterPro" id="IPR036322">
    <property type="entry name" value="WD40_repeat_dom_sf"/>
</dbReference>
<sequence length="522" mass="56064">MTLTELVAVASHPPPSSGASASPEAYISLHNLHTFTQTSTFKKSCTPQNSLALSPTHVFAAQSDKSVLNVYNRSKNQLETTIPLPEQLTAVTCSSSGGIVAMGTNSGRVNVWETSSGRYTSTPLSHLQKITAITIDPTSTFLLTGSLDTNILVWSLPHLLLPSSTKKPLRTLEYHQQPIVSVICGHGTGPSALAISAAADSSVIVWNYQDGSLLRTFSLSSVPTCLALDPVDRGFYVGFGDGSIQQIEFAKVGNRTVELGTGAAEPSAGGNSAGGDAERSYDSPLYRADERNIPITTNGVAGRWSTEGHDTAVTAMDVVFQGNYLVAGTESGSVNIWDTATGQLFRTLATYKAPISNVKILPPTGFSDNAPARTSQLTVVPPRYHEAVKAASGNQVDVDTTMPPMSLQFHSTLNPTPDPFSPSADLEAIKRGIAYFNSTSSSAAPTIDEAKGDRITITEFKSTEDAEKIESLEKELAVMKERYKRLSEVQKQTWEEHTKWVMEVDKEKAEKMKEMGPEGMGE</sequence>
<feature type="region of interest" description="Disordered" evidence="8">
    <location>
        <begin position="261"/>
        <end position="281"/>
    </location>
</feature>
<keyword evidence="6" id="KW-0539">Nucleus</keyword>
<name>A0AAV9UHI0_9PEZI</name>
<keyword evidence="6" id="KW-0698">rRNA processing</keyword>
<dbReference type="GO" id="GO:0006364">
    <property type="term" value="P:rRNA processing"/>
    <property type="evidence" value="ECO:0007669"/>
    <property type="project" value="UniProtKB-UniRule"/>
</dbReference>
<dbReference type="Pfam" id="PF00400">
    <property type="entry name" value="WD40"/>
    <property type="match status" value="3"/>
</dbReference>
<evidence type="ECO:0000256" key="6">
    <source>
        <dbReference type="RuleBase" id="RU369067"/>
    </source>
</evidence>
<evidence type="ECO:0000313" key="9">
    <source>
        <dbReference type="EMBL" id="KAK6341903.1"/>
    </source>
</evidence>
<keyword evidence="3 5" id="KW-0853">WD repeat</keyword>
<dbReference type="PANTHER" id="PTHR18763">
    <property type="entry name" value="WD-REPEAT PROTEIN 18"/>
    <property type="match status" value="1"/>
</dbReference>
<evidence type="ECO:0000256" key="2">
    <source>
        <dbReference type="ARBA" id="ARBA00010143"/>
    </source>
</evidence>
<evidence type="ECO:0000256" key="3">
    <source>
        <dbReference type="ARBA" id="ARBA00022574"/>
    </source>
</evidence>
<dbReference type="Gene3D" id="2.130.10.10">
    <property type="entry name" value="YVTN repeat-like/Quinoprotein amine dehydrogenase"/>
    <property type="match status" value="3"/>
</dbReference>
<evidence type="ECO:0000256" key="8">
    <source>
        <dbReference type="SAM" id="MobiDB-lite"/>
    </source>
</evidence>
<dbReference type="SMART" id="SM00320">
    <property type="entry name" value="WD40"/>
    <property type="match status" value="6"/>
</dbReference>
<dbReference type="InterPro" id="IPR015943">
    <property type="entry name" value="WD40/YVTN_repeat-like_dom_sf"/>
</dbReference>
<dbReference type="EMBL" id="JAVHNS010000010">
    <property type="protein sequence ID" value="KAK6341903.1"/>
    <property type="molecule type" value="Genomic_DNA"/>
</dbReference>
<dbReference type="GO" id="GO:0120330">
    <property type="term" value="C:rixosome complex"/>
    <property type="evidence" value="ECO:0007669"/>
    <property type="project" value="UniProtKB-UniRule"/>
</dbReference>
<feature type="repeat" description="WD" evidence="5">
    <location>
        <begin position="306"/>
        <end position="347"/>
    </location>
</feature>
<organism evidence="9 10">
    <name type="scientific">Orbilia blumenaviensis</name>
    <dbReference type="NCBI Taxonomy" id="1796055"/>
    <lineage>
        <taxon>Eukaryota</taxon>
        <taxon>Fungi</taxon>
        <taxon>Dikarya</taxon>
        <taxon>Ascomycota</taxon>
        <taxon>Pezizomycotina</taxon>
        <taxon>Orbiliomycetes</taxon>
        <taxon>Orbiliales</taxon>
        <taxon>Orbiliaceae</taxon>
        <taxon>Orbilia</taxon>
    </lineage>
</organism>
<evidence type="ECO:0000256" key="1">
    <source>
        <dbReference type="ARBA" id="ARBA00002355"/>
    </source>
</evidence>
<evidence type="ECO:0000256" key="4">
    <source>
        <dbReference type="ARBA" id="ARBA00022737"/>
    </source>
</evidence>
<comment type="subcellular location">
    <subcellularLocation>
        <location evidence="6">Nucleus</location>
    </subcellularLocation>
</comment>
<reference evidence="9 10" key="1">
    <citation type="submission" date="2019-10" db="EMBL/GenBank/DDBJ databases">
        <authorList>
            <person name="Palmer J.M."/>
        </authorList>
    </citation>
    <scope>NUCLEOTIDE SEQUENCE [LARGE SCALE GENOMIC DNA]</scope>
    <source>
        <strain evidence="9 10">TWF730</strain>
    </source>
</reference>
<dbReference type="SUPFAM" id="SSF50978">
    <property type="entry name" value="WD40 repeat-like"/>
    <property type="match status" value="1"/>
</dbReference>
<comment type="caution">
    <text evidence="9">The sequence shown here is derived from an EMBL/GenBank/DDBJ whole genome shotgun (WGS) entry which is preliminary data.</text>
</comment>
<dbReference type="PROSITE" id="PS50082">
    <property type="entry name" value="WD_REPEATS_2"/>
    <property type="match status" value="2"/>
</dbReference>
<comment type="subunit">
    <text evidence="6">Component of the RIX1 complex, composed of IPI1, RIX1/IPI2 and IPI3 in a 1:2:2 stoichiometry. The complex interacts (via RIX1) with MDN1 (via its hexameric AAA ATPase ring) and the pre-60S ribosome particles.</text>
</comment>
<feature type="region of interest" description="Disordered" evidence="8">
    <location>
        <begin position="1"/>
        <end position="22"/>
    </location>
</feature>
<dbReference type="PANTHER" id="PTHR18763:SF0">
    <property type="entry name" value="WD REPEAT-CONTAINING PROTEIN 18"/>
    <property type="match status" value="1"/>
</dbReference>
<evidence type="ECO:0000313" key="10">
    <source>
        <dbReference type="Proteomes" id="UP001373714"/>
    </source>
</evidence>
<protein>
    <recommendedName>
        <fullName evidence="6">Pre-rRNA-processing protein IPI3</fullName>
    </recommendedName>
</protein>
<accession>A0AAV9UHI0</accession>
<dbReference type="GO" id="GO:0005656">
    <property type="term" value="C:nuclear pre-replicative complex"/>
    <property type="evidence" value="ECO:0007669"/>
    <property type="project" value="TreeGrafter"/>
</dbReference>
<keyword evidence="7" id="KW-0175">Coiled coil</keyword>
<dbReference type="AlphaFoldDB" id="A0AAV9UHI0"/>
<evidence type="ECO:0000256" key="5">
    <source>
        <dbReference type="PROSITE-ProRule" id="PRU00221"/>
    </source>
</evidence>
<comment type="similarity">
    <text evidence="2 6">Belongs to the WD repeat IPI3/WDR18 family.</text>
</comment>
<dbReference type="PROSITE" id="PS50294">
    <property type="entry name" value="WD_REPEATS_REGION"/>
    <property type="match status" value="2"/>
</dbReference>
<dbReference type="InterPro" id="IPR045227">
    <property type="entry name" value="WDR18/Ipi3/RID3"/>
</dbReference>
<feature type="repeat" description="WD" evidence="5">
    <location>
        <begin position="123"/>
        <end position="156"/>
    </location>
</feature>
<gene>
    <name evidence="9" type="primary">IPI3</name>
    <name evidence="9" type="ORF">TWF730_001389</name>
</gene>
<dbReference type="Proteomes" id="UP001373714">
    <property type="component" value="Unassembled WGS sequence"/>
</dbReference>
<keyword evidence="4" id="KW-0677">Repeat</keyword>
<proteinExistence type="inferred from homology"/>
<keyword evidence="10" id="KW-1185">Reference proteome</keyword>
<dbReference type="InterPro" id="IPR001680">
    <property type="entry name" value="WD40_rpt"/>
</dbReference>
<feature type="coiled-coil region" evidence="7">
    <location>
        <begin position="462"/>
        <end position="489"/>
    </location>
</feature>
<comment type="function">
    <text evidence="1 6">Component of the RIX1 complex required for processing of ITS2 sequences from 35S pre-rRNA.</text>
</comment>
<dbReference type="GO" id="GO:0006261">
    <property type="term" value="P:DNA-templated DNA replication"/>
    <property type="evidence" value="ECO:0007669"/>
    <property type="project" value="TreeGrafter"/>
</dbReference>